<sequence>MERNRCDSVCRDLPQDDNEPVCLMMSRYKRGYEFFVNLCHARRTICRENLALEMVHPARCMKSKQFFRSIF</sequence>
<evidence type="ECO:0000313" key="1">
    <source>
        <dbReference type="EMBL" id="OWR54380.1"/>
    </source>
</evidence>
<dbReference type="EMBL" id="AGBW02007951">
    <property type="protein sequence ID" value="OWR54380.1"/>
    <property type="molecule type" value="Genomic_DNA"/>
</dbReference>
<keyword evidence="2" id="KW-1185">Reference proteome</keyword>
<comment type="caution">
    <text evidence="1">The sequence shown here is derived from an EMBL/GenBank/DDBJ whole genome shotgun (WGS) entry which is preliminary data.</text>
</comment>
<gene>
    <name evidence="1" type="ORF">KGM_208680</name>
</gene>
<dbReference type="AlphaFoldDB" id="A0A212FL06"/>
<organism evidence="1 2">
    <name type="scientific">Danaus plexippus plexippus</name>
    <dbReference type="NCBI Taxonomy" id="278856"/>
    <lineage>
        <taxon>Eukaryota</taxon>
        <taxon>Metazoa</taxon>
        <taxon>Ecdysozoa</taxon>
        <taxon>Arthropoda</taxon>
        <taxon>Hexapoda</taxon>
        <taxon>Insecta</taxon>
        <taxon>Pterygota</taxon>
        <taxon>Neoptera</taxon>
        <taxon>Endopterygota</taxon>
        <taxon>Lepidoptera</taxon>
        <taxon>Glossata</taxon>
        <taxon>Ditrysia</taxon>
        <taxon>Papilionoidea</taxon>
        <taxon>Nymphalidae</taxon>
        <taxon>Danainae</taxon>
        <taxon>Danaini</taxon>
        <taxon>Danaina</taxon>
        <taxon>Danaus</taxon>
        <taxon>Danaus</taxon>
    </lineage>
</organism>
<reference evidence="1 2" key="1">
    <citation type="journal article" date="2011" name="Cell">
        <title>The monarch butterfly genome yields insights into long-distance migration.</title>
        <authorList>
            <person name="Zhan S."/>
            <person name="Merlin C."/>
            <person name="Boore J.L."/>
            <person name="Reppert S.M."/>
        </authorList>
    </citation>
    <scope>NUCLEOTIDE SEQUENCE [LARGE SCALE GENOMIC DNA]</scope>
    <source>
        <strain evidence="1">F-2</strain>
    </source>
</reference>
<dbReference type="InParanoid" id="A0A212FL06"/>
<dbReference type="KEGG" id="dpl:KGM_208680"/>
<dbReference type="Proteomes" id="UP000007151">
    <property type="component" value="Unassembled WGS sequence"/>
</dbReference>
<evidence type="ECO:0000313" key="2">
    <source>
        <dbReference type="Proteomes" id="UP000007151"/>
    </source>
</evidence>
<dbReference type="eggNOG" id="ENOG502T7HD">
    <property type="taxonomic scope" value="Eukaryota"/>
</dbReference>
<name>A0A212FL06_DANPL</name>
<accession>A0A212FL06</accession>
<protein>
    <submittedName>
        <fullName evidence="1">Uncharacterized protein</fullName>
    </submittedName>
</protein>
<proteinExistence type="predicted"/>
<dbReference type="Gene3D" id="3.30.60.30">
    <property type="match status" value="1"/>
</dbReference>